<evidence type="ECO:0000256" key="1">
    <source>
        <dbReference type="ARBA" id="ARBA00022617"/>
    </source>
</evidence>
<dbReference type="InterPro" id="IPR009056">
    <property type="entry name" value="Cyt_c-like_dom"/>
</dbReference>
<dbReference type="EMBL" id="CP155447">
    <property type="protein sequence ID" value="XBH01130.1"/>
    <property type="molecule type" value="Genomic_DNA"/>
</dbReference>
<dbReference type="SMART" id="SM00320">
    <property type="entry name" value="WD40"/>
    <property type="match status" value="6"/>
</dbReference>
<dbReference type="Pfam" id="PF07676">
    <property type="entry name" value="PD40"/>
    <property type="match status" value="1"/>
</dbReference>
<dbReference type="SUPFAM" id="SSF50978">
    <property type="entry name" value="WD40 repeat-like"/>
    <property type="match status" value="1"/>
</dbReference>
<dbReference type="PROSITE" id="PS51007">
    <property type="entry name" value="CYTC"/>
    <property type="match status" value="1"/>
</dbReference>
<protein>
    <submittedName>
        <fullName evidence="8">DUF1549 domain-containing protein</fullName>
    </submittedName>
</protein>
<feature type="domain" description="Cytochrome c" evidence="7">
    <location>
        <begin position="41"/>
        <end position="132"/>
    </location>
</feature>
<dbReference type="InterPro" id="IPR011659">
    <property type="entry name" value="WD40"/>
</dbReference>
<keyword evidence="2 4" id="KW-0479">Metal-binding</keyword>
<sequence>MAMRQTWSLRVLAFSILVALPVAVLAAEGPAKPTAADEPVSYYKQIRPIFQAQCQGCHQPAKAGGGYVMTAFDRLLAGGESKLAAIIAKKPEESHLLEQITPEDGKSAMPKEKPPLSPAELDLIRRWVAQGASDDTPAAALVRYDKDHPPVYTRPPVVTALDYSPDGQLLAIGGFHEVLLWKADGSELAGRLIGLAERIESVRFSPDGKRLAVTGGRPGRMGEVQVWNVATQKLAMSVPVTFDTVYGASWSPDGSKIAFGCSDNTVRAIDSQTGQQVVYMGSHNDWVLDTAFSTDGSHLMSVGRDMTAKLTEVATQRFVDNITSITPGALKGGLASVTRHPNRDEILMGGSDGVPKIYRIYRETARKIGDDDNQVASFETMPGRIFSVSTSANGKRFAAGSSLDGRGQVDIYAYEFDPAKVSDPIKKILAKEGKSRSAEERAELNKAQKDSAKRLASLPVPQGAIYAVAVRPDGLAVAAGGSDGLVRLIETEGGKLTKEFPPVPLGGTPPERPASVANAVSQPQGTTETESLPKGATITELSVQPPTVELKNRFDYVQLVVTAKTEAGDLIDVTRLVTSNISAPVAMTTTGGLVRPKSDGKASLSLTIGGKTAEVPVTVIGANTAIRVDYVHDVNPVLSRLGCNAGTCHGSAQGKNGFKLSLRGYDPLFDVRALTDDHGARRVNLASPDDSLMLLKATSSVPHVGGQVMQPGEPYYEILRDWITDGAKLEAATPKVQKIEVFPADPVVQQIGARQQLRVLATYASGEIRDVTREAFLESGNNEVAIADRGGLMTALRRGEAPILARYEGAYAASTLTVMGDRTGFVWEQPPTYNKIDELTAAKWQRMKIRPSELCTDAEFLRRVYLDLTGLPPSADDVRHFLDDPKESRVKRDELVDRLIGSPDYIDYWTNKWADLLQVNRKFLDVEGASAFRIWIRQQVEKNVPYDQLVRTILTASGSNRVNPAAAYYKILREPTAIMENTTQLFLGVRFNCNKCHDHPFERWTQDQYYETSAYFGQVGFKEDPESKGKKIGGTAVEGATSLYEEVYDKKTGEVEHDRTKQVTPPKFPFPATHKVVETASRREKLADWITAKDNPYFARSYVNRLWGYLFGVGVIEPIDDIRAGNPATNPELLDYLTHEFVGSNFDARHILRMICKSRTYQLSVATNQWNEDDKINGSHAAARRLPAEVLLDAVYRVTGSQSKFPGVPAGIRAAALPDSGVELPSGFLSTFGRPVRESACECERSSGLQLGPIMALVSGPTLADAIADPDNAISKLVGRETDDAKLVNELFMRVLNRSASKTEIEACLKDLQSIDEDHRAMATELGKREADFALKRPQLEREREADIATAQATLTAYEAELAPKLVEREKQKAEQTAKLEAELNAYEAGLPAKVAAWEKSQSPIARWQPLTPSAVNDRNGATFKTLPDATILVSGKDEQGVIRFVAPTDLTGITGIRLELLPDDSLPNKGPGRASDGNFVINEIKVTAAPKADPKQAKPIMLTTPLADFSQAGFEIKHTVDGSPNGGKGWAISPSYGVNHWATFETGDPVGFDGGTVLTVTMSHLFNGKQFMPGRFRISVTRLAKPIGLGLSEDLRAIVATAPEVRTKAQQEVLLGYHRAVDPEFAVKRNAVNASKAPLPVDPKLQDLRNQLEFARKPVPVDPTLVQLRKDVEMSIQQATARRLTTAQDVAWALINSPAFLFNH</sequence>
<dbReference type="InterPro" id="IPR011429">
    <property type="entry name" value="Cyt_c_Planctomycete-type"/>
</dbReference>
<dbReference type="Pfam" id="PF07583">
    <property type="entry name" value="PSCyt2"/>
    <property type="match status" value="1"/>
</dbReference>
<dbReference type="RefSeq" id="WP_406693819.1">
    <property type="nucleotide sequence ID" value="NZ_CP155447.1"/>
</dbReference>
<dbReference type="Pfam" id="PF07587">
    <property type="entry name" value="PSD1"/>
    <property type="match status" value="1"/>
</dbReference>
<dbReference type="Gene3D" id="2.130.10.10">
    <property type="entry name" value="YVTN repeat-like/Quinoprotein amine dehydrogenase"/>
    <property type="match status" value="2"/>
</dbReference>
<dbReference type="SUPFAM" id="SSF46626">
    <property type="entry name" value="Cytochrome c"/>
    <property type="match status" value="1"/>
</dbReference>
<dbReference type="InterPro" id="IPR011444">
    <property type="entry name" value="DUF1549"/>
</dbReference>
<feature type="region of interest" description="Disordered" evidence="5">
    <location>
        <begin position="432"/>
        <end position="452"/>
    </location>
</feature>
<feature type="signal peptide" evidence="6">
    <location>
        <begin position="1"/>
        <end position="26"/>
    </location>
</feature>
<dbReference type="PANTHER" id="PTHR35889">
    <property type="entry name" value="CYCLOINULO-OLIGOSACCHARIDE FRUCTANOTRANSFERASE-RELATED"/>
    <property type="match status" value="1"/>
</dbReference>
<dbReference type="Gene3D" id="2.60.40.1080">
    <property type="match status" value="2"/>
</dbReference>
<dbReference type="Pfam" id="PF00400">
    <property type="entry name" value="WD40"/>
    <property type="match status" value="3"/>
</dbReference>
<dbReference type="PANTHER" id="PTHR35889:SF3">
    <property type="entry name" value="F-BOX DOMAIN-CONTAINING PROTEIN"/>
    <property type="match status" value="1"/>
</dbReference>
<evidence type="ECO:0000256" key="4">
    <source>
        <dbReference type="PROSITE-ProRule" id="PRU00433"/>
    </source>
</evidence>
<name>A0AAU7C7M1_9BACT</name>
<evidence type="ECO:0000256" key="2">
    <source>
        <dbReference type="ARBA" id="ARBA00022723"/>
    </source>
</evidence>
<evidence type="ECO:0000313" key="8">
    <source>
        <dbReference type="EMBL" id="XBH01130.1"/>
    </source>
</evidence>
<dbReference type="Gene3D" id="1.10.760.10">
    <property type="entry name" value="Cytochrome c-like domain"/>
    <property type="match status" value="1"/>
</dbReference>
<organism evidence="8">
    <name type="scientific">Singulisphaera sp. Ch08</name>
    <dbReference type="NCBI Taxonomy" id="3120278"/>
    <lineage>
        <taxon>Bacteria</taxon>
        <taxon>Pseudomonadati</taxon>
        <taxon>Planctomycetota</taxon>
        <taxon>Planctomycetia</taxon>
        <taxon>Isosphaerales</taxon>
        <taxon>Isosphaeraceae</taxon>
        <taxon>Singulisphaera</taxon>
    </lineage>
</organism>
<proteinExistence type="predicted"/>
<feature type="region of interest" description="Disordered" evidence="5">
    <location>
        <begin position="499"/>
        <end position="532"/>
    </location>
</feature>
<evidence type="ECO:0000256" key="6">
    <source>
        <dbReference type="SAM" id="SignalP"/>
    </source>
</evidence>
<reference evidence="8" key="1">
    <citation type="submission" date="2024-05" db="EMBL/GenBank/DDBJ databases">
        <title>Planctomycetes of the genus Singulisphaera possess chitinolytic capabilities.</title>
        <authorList>
            <person name="Ivanova A."/>
        </authorList>
    </citation>
    <scope>NUCLEOTIDE SEQUENCE</scope>
    <source>
        <strain evidence="8">Ch08T</strain>
    </source>
</reference>
<feature type="chain" id="PRO_5043974966" evidence="6">
    <location>
        <begin position="27"/>
        <end position="1705"/>
    </location>
</feature>
<evidence type="ECO:0000256" key="3">
    <source>
        <dbReference type="ARBA" id="ARBA00023004"/>
    </source>
</evidence>
<dbReference type="GO" id="GO:0009055">
    <property type="term" value="F:electron transfer activity"/>
    <property type="evidence" value="ECO:0007669"/>
    <property type="project" value="InterPro"/>
</dbReference>
<keyword evidence="3 4" id="KW-0408">Iron</keyword>
<dbReference type="InterPro" id="IPR022655">
    <property type="entry name" value="DUF1553"/>
</dbReference>
<dbReference type="InterPro" id="IPR001680">
    <property type="entry name" value="WD40_rpt"/>
</dbReference>
<gene>
    <name evidence="8" type="ORF">V5E97_22555</name>
</gene>
<dbReference type="GO" id="GO:0046872">
    <property type="term" value="F:metal ion binding"/>
    <property type="evidence" value="ECO:0007669"/>
    <property type="project" value="UniProtKB-KW"/>
</dbReference>
<feature type="compositionally biased region" description="Polar residues" evidence="5">
    <location>
        <begin position="518"/>
        <end position="530"/>
    </location>
</feature>
<dbReference type="InterPro" id="IPR015943">
    <property type="entry name" value="WD40/YVTN_repeat-like_dom_sf"/>
</dbReference>
<dbReference type="InterPro" id="IPR036909">
    <property type="entry name" value="Cyt_c-like_dom_sf"/>
</dbReference>
<keyword evidence="1 4" id="KW-0349">Heme</keyword>
<dbReference type="Pfam" id="PF07635">
    <property type="entry name" value="PSCyt1"/>
    <property type="match status" value="1"/>
</dbReference>
<accession>A0AAU7C7M1</accession>
<dbReference type="GO" id="GO:0020037">
    <property type="term" value="F:heme binding"/>
    <property type="evidence" value="ECO:0007669"/>
    <property type="project" value="InterPro"/>
</dbReference>
<evidence type="ECO:0000259" key="7">
    <source>
        <dbReference type="PROSITE" id="PS51007"/>
    </source>
</evidence>
<evidence type="ECO:0000256" key="5">
    <source>
        <dbReference type="SAM" id="MobiDB-lite"/>
    </source>
</evidence>
<keyword evidence="6" id="KW-0732">Signal</keyword>
<dbReference type="InterPro" id="IPR036322">
    <property type="entry name" value="WD40_repeat_dom_sf"/>
</dbReference>